<protein>
    <submittedName>
        <fullName evidence="1">Uncharacterized protein</fullName>
    </submittedName>
</protein>
<reference evidence="1" key="1">
    <citation type="submission" date="2020-07" db="EMBL/GenBank/DDBJ databases">
        <title>Clinical and genomic characterization of carbapenemase-producing Enterobacterales causing secondary infections during the COVID-19 crisis at a New York City hospital.</title>
        <authorList>
            <person name="Gomez-Simmonds A."/>
            <person name="Annavajhala M.K."/>
            <person name="Uhlemann A.-C."/>
        </authorList>
    </citation>
    <scope>NUCLEOTIDE SEQUENCE</scope>
    <source>
        <strain evidence="1">NK1607</strain>
    </source>
</reference>
<evidence type="ECO:0000313" key="1">
    <source>
        <dbReference type="EMBL" id="MBD3720807.1"/>
    </source>
</evidence>
<name>A0A927HVZ5_KLEPN</name>
<comment type="caution">
    <text evidence="1">The sequence shown here is derived from an EMBL/GenBank/DDBJ whole genome shotgun (WGS) entry which is preliminary data.</text>
</comment>
<proteinExistence type="predicted"/>
<dbReference type="AlphaFoldDB" id="A0A927HVZ5"/>
<organism evidence="1 2">
    <name type="scientific">Klebsiella pneumoniae</name>
    <dbReference type="NCBI Taxonomy" id="573"/>
    <lineage>
        <taxon>Bacteria</taxon>
        <taxon>Pseudomonadati</taxon>
        <taxon>Pseudomonadota</taxon>
        <taxon>Gammaproteobacteria</taxon>
        <taxon>Enterobacterales</taxon>
        <taxon>Enterobacteriaceae</taxon>
        <taxon>Klebsiella/Raoultella group</taxon>
        <taxon>Klebsiella</taxon>
        <taxon>Klebsiella pneumoniae complex</taxon>
    </lineage>
</organism>
<evidence type="ECO:0000313" key="2">
    <source>
        <dbReference type="Proteomes" id="UP000609027"/>
    </source>
</evidence>
<sequence length="74" mass="8247">MGTGGGGQKQTGGEDGFTRCIVVSLCCYKKLMRKTIDSSDDKNMTIQRQYYYLPNIAMLSEFCAIPVAKSHILY</sequence>
<dbReference type="EMBL" id="JACXTJ010000001">
    <property type="protein sequence ID" value="MBD3720807.1"/>
    <property type="molecule type" value="Genomic_DNA"/>
</dbReference>
<dbReference type="Proteomes" id="UP000609027">
    <property type="component" value="Unassembled WGS sequence"/>
</dbReference>
<gene>
    <name evidence="1" type="ORF">IE992_03685</name>
</gene>
<accession>A0A927HVZ5</accession>